<keyword evidence="8" id="KW-0418">Kinase</keyword>
<evidence type="ECO:0000256" key="11">
    <source>
        <dbReference type="ARBA" id="ARBA00023136"/>
    </source>
</evidence>
<keyword evidence="7" id="KW-0547">Nucleotide-binding</keyword>
<evidence type="ECO:0000256" key="12">
    <source>
        <dbReference type="ARBA" id="ARBA00023137"/>
    </source>
</evidence>
<gene>
    <name evidence="18" type="ORF">NNC64_14860</name>
</gene>
<feature type="chain" id="PRO_5043610706" description="receptor protein-tyrosine kinase" evidence="16">
    <location>
        <begin position="24"/>
        <end position="913"/>
    </location>
</feature>
<evidence type="ECO:0000256" key="10">
    <source>
        <dbReference type="ARBA" id="ARBA00022989"/>
    </source>
</evidence>
<dbReference type="GO" id="GO:0005524">
    <property type="term" value="F:ATP binding"/>
    <property type="evidence" value="ECO:0007669"/>
    <property type="project" value="UniProtKB-KW"/>
</dbReference>
<evidence type="ECO:0000256" key="13">
    <source>
        <dbReference type="ARBA" id="ARBA00023157"/>
    </source>
</evidence>
<keyword evidence="13" id="KW-1015">Disulfide bond</keyword>
<keyword evidence="6 16" id="KW-0732">Signal</keyword>
<keyword evidence="5" id="KW-0812">Transmembrane</keyword>
<evidence type="ECO:0000256" key="2">
    <source>
        <dbReference type="ARBA" id="ARBA00011902"/>
    </source>
</evidence>
<evidence type="ECO:0000313" key="18">
    <source>
        <dbReference type="EMBL" id="MCP9565803.1"/>
    </source>
</evidence>
<dbReference type="EMBL" id="JANDWZ010000056">
    <property type="protein sequence ID" value="MCP9565803.1"/>
    <property type="molecule type" value="Genomic_DNA"/>
</dbReference>
<comment type="subcellular location">
    <subcellularLocation>
        <location evidence="1">Cell membrane</location>
        <topology evidence="1">Single-pass type I membrane protein</topology>
    </subcellularLocation>
</comment>
<keyword evidence="9" id="KW-0067">ATP-binding</keyword>
<evidence type="ECO:0000256" key="3">
    <source>
        <dbReference type="ARBA" id="ARBA00022475"/>
    </source>
</evidence>
<reference evidence="18" key="1">
    <citation type="submission" date="2022-07" db="EMBL/GenBank/DDBJ databases">
        <title>Prevotella copri.</title>
        <authorList>
            <person name="Yang C."/>
        </authorList>
    </citation>
    <scope>NUCLEOTIDE SEQUENCE</scope>
    <source>
        <strain evidence="18">HF2107</strain>
    </source>
</reference>
<evidence type="ECO:0000256" key="16">
    <source>
        <dbReference type="SAM" id="SignalP"/>
    </source>
</evidence>
<dbReference type="CDD" id="cd13120">
    <property type="entry name" value="BF2867_like_N"/>
    <property type="match status" value="2"/>
</dbReference>
<dbReference type="EC" id="2.7.10.1" evidence="2"/>
<dbReference type="Proteomes" id="UP001205531">
    <property type="component" value="Unassembled WGS sequence"/>
</dbReference>
<dbReference type="Gene3D" id="2.60.40.2620">
    <property type="entry name" value="Fimbrillin-like"/>
    <property type="match status" value="2"/>
</dbReference>
<dbReference type="PROSITE" id="PS51257">
    <property type="entry name" value="PROKAR_LIPOPROTEIN"/>
    <property type="match status" value="1"/>
</dbReference>
<evidence type="ECO:0000256" key="9">
    <source>
        <dbReference type="ARBA" id="ARBA00022840"/>
    </source>
</evidence>
<organism evidence="18 19">
    <name type="scientific">Segatella copri</name>
    <dbReference type="NCBI Taxonomy" id="165179"/>
    <lineage>
        <taxon>Bacteria</taxon>
        <taxon>Pseudomonadati</taxon>
        <taxon>Bacteroidota</taxon>
        <taxon>Bacteroidia</taxon>
        <taxon>Bacteroidales</taxon>
        <taxon>Prevotellaceae</taxon>
        <taxon>Segatella</taxon>
    </lineage>
</organism>
<dbReference type="GO" id="GO:0005886">
    <property type="term" value="C:plasma membrane"/>
    <property type="evidence" value="ECO:0007669"/>
    <property type="project" value="UniProtKB-SubCell"/>
</dbReference>
<dbReference type="RefSeq" id="WP_254953970.1">
    <property type="nucleotide sequence ID" value="NZ_JANDWY010000053.1"/>
</dbReference>
<evidence type="ECO:0000256" key="6">
    <source>
        <dbReference type="ARBA" id="ARBA00022729"/>
    </source>
</evidence>
<name>A0AAW5IPN8_9BACT</name>
<dbReference type="AlphaFoldDB" id="A0AAW5IPN8"/>
<dbReference type="Pfam" id="PF12810">
    <property type="entry name" value="ALK_LTK_GRD"/>
    <property type="match status" value="1"/>
</dbReference>
<dbReference type="InterPro" id="IPR042278">
    <property type="entry name" value="Mfa-like_1_N"/>
</dbReference>
<feature type="domain" description="ALK/LTK-like glycine-rich" evidence="17">
    <location>
        <begin position="678"/>
        <end position="911"/>
    </location>
</feature>
<sequence length="913" mass="96909">MMKKTYKSSLLALSVLASFTSCSESESLQQANLSKDKITFHATLDNSWKPLSPASSSRAAIAAATEKGPIVVSTPFGKPLYLHSVVQDGIHIWSKEGKPITRSGAPLEDVEHERVAQTRGTMMNKIGDYGSFGVTAIYKEGENNVLLLDNAEAEKTDGEFWGFTNNSNAKWPIGSTVSFHAYAPHSSADKSQLTYGVDKDNVQTQITYTASTTKEGIINQPDLILATNAGSRQPSDADDAVQLDFNHALTAVSFAIDKDLADVVGKGGKMTSVTLKGIPNKGTCQLSASATANVPTAAWTMENGTGEYTFDLSNANIVVGDKDQALTSDNQTLMMIPQTLPEGAELCFSLDMNGTAQEWKVPLKGQVWEAGKSIIYKLSSNSINMLDDAKVVYPDTWTAYSFPKASFGENDVVGLYVVNKFNQIVAENVQLTKTKGENNTFTWKTKDNTNFSFSTDNKYFAYYPYSASMTKGEGTAVTATDFFKTKISSLSNDDNVVADQSDKETLLAQDFQVATGTVGPDAGSIVFNMEHQVGLAVINLKSKTLADTRQFTKDTYKYYYGEGAKPTADDYKDLGTVDIMASNAFVGNKPYRADDAGKKYLQIIPIGRSLTYQASAQATSGNQNGWGNLPGEDYSLSPSVNQSVVEKDFLPYCNREYYHLARLFEYKGSIESFTVPVDGTYTLECWGAGVSKGGKSEGDYLAQKNQILYICVGGKGTDGSTSVKGVGGYNGGGNGGDSVLGKQKGGGGSGATHICLMDGLLKDLKTAYDNNKLLMVAGGQGGNKGSADGPYGGGREGGKPEFWGGGYYQAATQKGGYSFGTGQNGHDGDSAYTSYEGRARGSDGGGGGLYGGYAPYDSSSFNATCGGGGGSGYVNPNLVNGNTIAGNQTFLSPSGVSETGHAGNGAALITWLP</sequence>
<evidence type="ECO:0000256" key="4">
    <source>
        <dbReference type="ARBA" id="ARBA00022679"/>
    </source>
</evidence>
<evidence type="ECO:0000256" key="1">
    <source>
        <dbReference type="ARBA" id="ARBA00004251"/>
    </source>
</evidence>
<evidence type="ECO:0000256" key="5">
    <source>
        <dbReference type="ARBA" id="ARBA00022692"/>
    </source>
</evidence>
<evidence type="ECO:0000256" key="15">
    <source>
        <dbReference type="ARBA" id="ARBA00023180"/>
    </source>
</evidence>
<feature type="signal peptide" evidence="16">
    <location>
        <begin position="1"/>
        <end position="23"/>
    </location>
</feature>
<comment type="caution">
    <text evidence="18">The sequence shown here is derived from an EMBL/GenBank/DDBJ whole genome shotgun (WGS) entry which is preliminary data.</text>
</comment>
<evidence type="ECO:0000256" key="14">
    <source>
        <dbReference type="ARBA" id="ARBA00023170"/>
    </source>
</evidence>
<evidence type="ECO:0000259" key="17">
    <source>
        <dbReference type="Pfam" id="PF12810"/>
    </source>
</evidence>
<keyword evidence="14" id="KW-0675">Receptor</keyword>
<keyword evidence="10" id="KW-1133">Transmembrane helix</keyword>
<evidence type="ECO:0000256" key="8">
    <source>
        <dbReference type="ARBA" id="ARBA00022777"/>
    </source>
</evidence>
<keyword evidence="11" id="KW-0472">Membrane</keyword>
<keyword evidence="3" id="KW-1003">Cell membrane</keyword>
<protein>
    <recommendedName>
        <fullName evidence="2">receptor protein-tyrosine kinase</fullName>
        <ecNumber evidence="2">2.7.10.1</ecNumber>
    </recommendedName>
</protein>
<keyword evidence="4" id="KW-0808">Transferase</keyword>
<dbReference type="InterPro" id="IPR055163">
    <property type="entry name" value="ALK/LTK-like_GRD"/>
</dbReference>
<proteinExistence type="predicted"/>
<keyword evidence="12" id="KW-0829">Tyrosine-protein kinase</keyword>
<dbReference type="CDD" id="cd13121">
    <property type="entry name" value="BF2867_like_C"/>
    <property type="match status" value="1"/>
</dbReference>
<evidence type="ECO:0000256" key="7">
    <source>
        <dbReference type="ARBA" id="ARBA00022741"/>
    </source>
</evidence>
<keyword evidence="15" id="KW-0325">Glycoprotein</keyword>
<accession>A0AAW5IPN8</accession>
<dbReference type="GO" id="GO:0004714">
    <property type="term" value="F:transmembrane receptor protein tyrosine kinase activity"/>
    <property type="evidence" value="ECO:0007669"/>
    <property type="project" value="UniProtKB-EC"/>
</dbReference>
<evidence type="ECO:0000313" key="19">
    <source>
        <dbReference type="Proteomes" id="UP001205531"/>
    </source>
</evidence>